<accession>A0A0G2AEE9</accession>
<dbReference type="Proteomes" id="UP000034846">
    <property type="component" value="Unassembled WGS sequence"/>
</dbReference>
<evidence type="ECO:0000313" key="4">
    <source>
        <dbReference type="EMBL" id="KKW30844.1"/>
    </source>
</evidence>
<feature type="domain" description="GerMN" evidence="3">
    <location>
        <begin position="209"/>
        <end position="300"/>
    </location>
</feature>
<evidence type="ECO:0000259" key="3">
    <source>
        <dbReference type="SMART" id="SM00909"/>
    </source>
</evidence>
<feature type="compositionally biased region" description="Acidic residues" evidence="1">
    <location>
        <begin position="41"/>
        <end position="65"/>
    </location>
</feature>
<feature type="signal peptide" evidence="2">
    <location>
        <begin position="1"/>
        <end position="22"/>
    </location>
</feature>
<name>A0A0G2AEE9_9BACT</name>
<dbReference type="Pfam" id="PF10646">
    <property type="entry name" value="Germane"/>
    <property type="match status" value="1"/>
</dbReference>
<dbReference type="SMART" id="SM00909">
    <property type="entry name" value="Germane"/>
    <property type="match status" value="1"/>
</dbReference>
<comment type="caution">
    <text evidence="4">The sequence shown here is derived from an EMBL/GenBank/DDBJ whole genome shotgun (WGS) entry which is preliminary data.</text>
</comment>
<gene>
    <name evidence="4" type="ORF">UY72_C0002G0019</name>
</gene>
<proteinExistence type="predicted"/>
<dbReference type="EMBL" id="LCRD01000002">
    <property type="protein sequence ID" value="KKW30844.1"/>
    <property type="molecule type" value="Genomic_DNA"/>
</dbReference>
<evidence type="ECO:0000256" key="1">
    <source>
        <dbReference type="SAM" id="MobiDB-lite"/>
    </source>
</evidence>
<dbReference type="InterPro" id="IPR019606">
    <property type="entry name" value="GerMN"/>
</dbReference>
<protein>
    <recommendedName>
        <fullName evidence="3">GerMN domain-containing protein</fullName>
    </recommendedName>
</protein>
<evidence type="ECO:0000313" key="5">
    <source>
        <dbReference type="Proteomes" id="UP000034846"/>
    </source>
</evidence>
<keyword evidence="2" id="KW-0732">Signal</keyword>
<organism evidence="4 5">
    <name type="scientific">Candidatus Uhrbacteria bacterium GW2011_GWD2_52_7</name>
    <dbReference type="NCBI Taxonomy" id="1618989"/>
    <lineage>
        <taxon>Bacteria</taxon>
        <taxon>Candidatus Uhriibacteriota</taxon>
    </lineage>
</organism>
<reference evidence="4 5" key="1">
    <citation type="journal article" date="2015" name="Nature">
        <title>rRNA introns, odd ribosomes, and small enigmatic genomes across a large radiation of phyla.</title>
        <authorList>
            <person name="Brown C.T."/>
            <person name="Hug L.A."/>
            <person name="Thomas B.C."/>
            <person name="Sharon I."/>
            <person name="Castelle C.J."/>
            <person name="Singh A."/>
            <person name="Wilkins M.J."/>
            <person name="Williams K.H."/>
            <person name="Banfield J.F."/>
        </authorList>
    </citation>
    <scope>NUCLEOTIDE SEQUENCE [LARGE SCALE GENOMIC DNA]</scope>
</reference>
<dbReference type="InterPro" id="IPR018911">
    <property type="entry name" value="Gmad2_Ig-like_dom"/>
</dbReference>
<evidence type="ECO:0000256" key="2">
    <source>
        <dbReference type="SAM" id="SignalP"/>
    </source>
</evidence>
<sequence>MNILLAIMVFVLIALVASLALKDANTNGTDSGDNGAVVDDGTTDDTTDDDTVEPSDDTDTSDGDDTSTSSTSGNIVVYEPDANDEVGLPLVITGKARVFENQFAYRLSDGNGVELVEGTATADAPDIGQFGEFTITANYDEPGTTAGTLEVFQYSAMDGSEVDKVTIPVAFADVETMEVNAYFTTAATSADCQTVSAVTRRIPKTQAVARAAIEELLKGPSTNEYEEGFGTNIPSGTTLRSVSIENGVATVEFSEELDAMVSGSCNVGVIRSQIEATLKQFTSVTSVVVLVEGKPAEEVLQP</sequence>
<feature type="region of interest" description="Disordered" evidence="1">
    <location>
        <begin position="26"/>
        <end position="78"/>
    </location>
</feature>
<feature type="chain" id="PRO_5002541838" description="GerMN domain-containing protein" evidence="2">
    <location>
        <begin position="23"/>
        <end position="302"/>
    </location>
</feature>
<dbReference type="AlphaFoldDB" id="A0A0G2AEE9"/>
<dbReference type="Pfam" id="PF10648">
    <property type="entry name" value="Gmad2"/>
    <property type="match status" value="1"/>
</dbReference>